<protein>
    <recommendedName>
        <fullName evidence="10">Disease resistance protein RPM1-like</fullName>
    </recommendedName>
</protein>
<dbReference type="InterPro" id="IPR055414">
    <property type="entry name" value="LRR_R13L4/SHOC2-like"/>
</dbReference>
<dbReference type="CDD" id="cd14798">
    <property type="entry name" value="RX-CC_like"/>
    <property type="match status" value="1"/>
</dbReference>
<evidence type="ECO:0000256" key="1">
    <source>
        <dbReference type="ARBA" id="ARBA00022737"/>
    </source>
</evidence>
<dbReference type="InterPro" id="IPR058922">
    <property type="entry name" value="WHD_DRP"/>
</dbReference>
<evidence type="ECO:0000259" key="4">
    <source>
        <dbReference type="Pfam" id="PF00931"/>
    </source>
</evidence>
<dbReference type="InterPro" id="IPR027417">
    <property type="entry name" value="P-loop_NTPase"/>
</dbReference>
<dbReference type="SUPFAM" id="SSF52058">
    <property type="entry name" value="L domain-like"/>
    <property type="match status" value="1"/>
</dbReference>
<dbReference type="PRINTS" id="PR00364">
    <property type="entry name" value="DISEASERSIST"/>
</dbReference>
<dbReference type="InterPro" id="IPR041118">
    <property type="entry name" value="Rx_N"/>
</dbReference>
<dbReference type="Pfam" id="PF23559">
    <property type="entry name" value="WHD_DRP"/>
    <property type="match status" value="1"/>
</dbReference>
<sequence length="915" mass="105333">MADVAMDLVFGRIMSLLENEVSLLRGVRDEFSEMQLELKSMRAFLTDADRTKALNEGENAWVEAVRDTAYNVEDIIDEFMYHLNRPQVEGKFARFVDRIFRLPKNLWVRHQIATKMRKLLTIIKAMPERHHRYGIDRVEGSSSHDDQLVRKVGQESYLLSDDDVVGIDDSRDLLIGWLTDELQQRVVISVVGMGGSGKTTLVAQAYKSPTIKRHFDCCAWLAVSQTYDIDDLFRKMIKGFFEPIKDLIPSDLSTMSNEQLVKMLVDFLKQRRYILVLDDVWDIYLWREIKVSLPDGRHGSRILLTTRKEDVASFSYGAGCRVHPIRPLGNNEAWVLFCKIAFSRNPTNSCPSETLESIGRELVRKCDGLPLAIVALGGVMSSKQFEFEWNIVRNSLNWELSNNPGLEVVKSILLVSFNDLPYRLKQCFLYCCVFPEDFLIQQKRLIRLWMAEGFVEKISGLIPEEVAERYLMELVGRSMLQVIQRDPFGRPKQFKMHDIMRELALSTSEGEKFCNVYDGREDTIESGVHRLSIQRCVERTNLPADISRLRSFFVFIRDFAPSAPPEFRLLRVLDMEDAQIDQLPDGLENLFNLRYLNLKNTSVNKLPKSIERLRNLQTLNIKRTKVEELPSGIVKLQNLRYLIMWRWIVAADGASHYAFGLRVPSDISKLKNLQVLNYVKAEGDITRQVGNMTQLRSFGIDDVKGADVGDLCTSIQNMKLLHRLYVRLTYSEQVLPMDMLSSPPPDLHKLTLEGGLKNVPRWFRSLHNLTHLTLFLSRLREDPLSHIQDLSNLVELKFLCGAYEGQRLSFRTGFLKLELLQIDRCQQLNEIIIEKGVMPGLQNLQFFQCEALKMLPDGIQHLTRLRNLYLENVSPELVSCIRGEESVDRPKVQHIPTINHFHTTSSGRFLGESLS</sequence>
<evidence type="ECO:0000256" key="3">
    <source>
        <dbReference type="ARBA" id="ARBA00022821"/>
    </source>
</evidence>
<dbReference type="InterPro" id="IPR032675">
    <property type="entry name" value="LRR_dom_sf"/>
</dbReference>
<keyword evidence="2" id="KW-0547">Nucleotide-binding</keyword>
<dbReference type="FunFam" id="3.40.50.300:FF:001091">
    <property type="entry name" value="Probable disease resistance protein At1g61300"/>
    <property type="match status" value="1"/>
</dbReference>
<dbReference type="Pfam" id="PF00931">
    <property type="entry name" value="NB-ARC"/>
    <property type="match status" value="1"/>
</dbReference>
<dbReference type="InterPro" id="IPR002182">
    <property type="entry name" value="NB-ARC"/>
</dbReference>
<keyword evidence="1" id="KW-0677">Repeat</keyword>
<dbReference type="EMBL" id="JBBPBK010000001">
    <property type="protein sequence ID" value="KAK9293074.1"/>
    <property type="molecule type" value="Genomic_DNA"/>
</dbReference>
<dbReference type="InterPro" id="IPR036388">
    <property type="entry name" value="WH-like_DNA-bd_sf"/>
</dbReference>
<dbReference type="Gene3D" id="1.10.10.10">
    <property type="entry name" value="Winged helix-like DNA-binding domain superfamily/Winged helix DNA-binding domain"/>
    <property type="match status" value="1"/>
</dbReference>
<keyword evidence="9" id="KW-1185">Reference proteome</keyword>
<name>A0AAP0SES7_LIQFO</name>
<evidence type="ECO:0000259" key="6">
    <source>
        <dbReference type="Pfam" id="PF23559"/>
    </source>
</evidence>
<evidence type="ECO:0000313" key="8">
    <source>
        <dbReference type="EMBL" id="KAK9293074.1"/>
    </source>
</evidence>
<dbReference type="Gene3D" id="1.10.8.430">
    <property type="entry name" value="Helical domain of apoptotic protease-activating factors"/>
    <property type="match status" value="1"/>
</dbReference>
<dbReference type="PANTHER" id="PTHR23155:SF1205">
    <property type="entry name" value="DISEASE RESISTANCE PROTEIN RPM1"/>
    <property type="match status" value="1"/>
</dbReference>
<dbReference type="Proteomes" id="UP001415857">
    <property type="component" value="Unassembled WGS sequence"/>
</dbReference>
<feature type="domain" description="Disease resistance R13L4/SHOC-2-like LRR" evidence="7">
    <location>
        <begin position="549"/>
        <end position="869"/>
    </location>
</feature>
<evidence type="ECO:0000259" key="5">
    <source>
        <dbReference type="Pfam" id="PF18052"/>
    </source>
</evidence>
<dbReference type="Gene3D" id="3.40.50.300">
    <property type="entry name" value="P-loop containing nucleotide triphosphate hydrolases"/>
    <property type="match status" value="1"/>
</dbReference>
<organism evidence="8 9">
    <name type="scientific">Liquidambar formosana</name>
    <name type="common">Formosan gum</name>
    <dbReference type="NCBI Taxonomy" id="63359"/>
    <lineage>
        <taxon>Eukaryota</taxon>
        <taxon>Viridiplantae</taxon>
        <taxon>Streptophyta</taxon>
        <taxon>Embryophyta</taxon>
        <taxon>Tracheophyta</taxon>
        <taxon>Spermatophyta</taxon>
        <taxon>Magnoliopsida</taxon>
        <taxon>eudicotyledons</taxon>
        <taxon>Gunneridae</taxon>
        <taxon>Pentapetalae</taxon>
        <taxon>Saxifragales</taxon>
        <taxon>Altingiaceae</taxon>
        <taxon>Liquidambar</taxon>
    </lineage>
</organism>
<dbReference type="Gene3D" id="3.80.10.10">
    <property type="entry name" value="Ribonuclease Inhibitor"/>
    <property type="match status" value="1"/>
</dbReference>
<dbReference type="InterPro" id="IPR044974">
    <property type="entry name" value="Disease_R_plants"/>
</dbReference>
<dbReference type="InterPro" id="IPR042197">
    <property type="entry name" value="Apaf_helical"/>
</dbReference>
<comment type="caution">
    <text evidence="8">The sequence shown here is derived from an EMBL/GenBank/DDBJ whole genome shotgun (WGS) entry which is preliminary data.</text>
</comment>
<feature type="domain" description="NB-ARC" evidence="4">
    <location>
        <begin position="171"/>
        <end position="345"/>
    </location>
</feature>
<dbReference type="AlphaFoldDB" id="A0AAP0SES7"/>
<evidence type="ECO:0000313" key="9">
    <source>
        <dbReference type="Proteomes" id="UP001415857"/>
    </source>
</evidence>
<dbReference type="GO" id="GO:0043531">
    <property type="term" value="F:ADP binding"/>
    <property type="evidence" value="ECO:0007669"/>
    <property type="project" value="InterPro"/>
</dbReference>
<gene>
    <name evidence="8" type="ORF">L1049_021058</name>
</gene>
<reference evidence="8 9" key="1">
    <citation type="journal article" date="2024" name="Plant J.">
        <title>Genome sequences and population genomics reveal climatic adaptation and genomic divergence between two closely related sweetgum species.</title>
        <authorList>
            <person name="Xu W.Q."/>
            <person name="Ren C.Q."/>
            <person name="Zhang X.Y."/>
            <person name="Comes H.P."/>
            <person name="Liu X.H."/>
            <person name="Li Y.G."/>
            <person name="Kettle C.J."/>
            <person name="Jalonen R."/>
            <person name="Gaisberger H."/>
            <person name="Ma Y.Z."/>
            <person name="Qiu Y.X."/>
        </authorList>
    </citation>
    <scope>NUCLEOTIDE SEQUENCE [LARGE SCALE GENOMIC DNA]</scope>
    <source>
        <strain evidence="8">Hangzhou</strain>
    </source>
</reference>
<proteinExistence type="predicted"/>
<dbReference type="SUPFAM" id="SSF52540">
    <property type="entry name" value="P-loop containing nucleoside triphosphate hydrolases"/>
    <property type="match status" value="1"/>
</dbReference>
<dbReference type="FunFam" id="1.10.10.10:FF:000322">
    <property type="entry name" value="Probable disease resistance protein At1g63360"/>
    <property type="match status" value="1"/>
</dbReference>
<dbReference type="Pfam" id="PF23598">
    <property type="entry name" value="LRR_14"/>
    <property type="match status" value="1"/>
</dbReference>
<feature type="domain" description="Disease resistance protein winged helix" evidence="6">
    <location>
        <begin position="433"/>
        <end position="504"/>
    </location>
</feature>
<accession>A0AAP0SES7</accession>
<evidence type="ECO:0000256" key="2">
    <source>
        <dbReference type="ARBA" id="ARBA00022741"/>
    </source>
</evidence>
<keyword evidence="3" id="KW-0611">Plant defense</keyword>
<evidence type="ECO:0000259" key="7">
    <source>
        <dbReference type="Pfam" id="PF23598"/>
    </source>
</evidence>
<dbReference type="PANTHER" id="PTHR23155">
    <property type="entry name" value="DISEASE RESISTANCE PROTEIN RP"/>
    <property type="match status" value="1"/>
</dbReference>
<feature type="domain" description="Disease resistance N-terminal" evidence="5">
    <location>
        <begin position="5"/>
        <end position="94"/>
    </location>
</feature>
<evidence type="ECO:0008006" key="10">
    <source>
        <dbReference type="Google" id="ProtNLM"/>
    </source>
</evidence>
<dbReference type="Gene3D" id="1.20.5.4130">
    <property type="match status" value="1"/>
</dbReference>
<dbReference type="InterPro" id="IPR038005">
    <property type="entry name" value="RX-like_CC"/>
</dbReference>
<dbReference type="GO" id="GO:0098542">
    <property type="term" value="P:defense response to other organism"/>
    <property type="evidence" value="ECO:0007669"/>
    <property type="project" value="TreeGrafter"/>
</dbReference>
<dbReference type="Pfam" id="PF18052">
    <property type="entry name" value="Rx_N"/>
    <property type="match status" value="1"/>
</dbReference>